<dbReference type="AlphaFoldDB" id="A0A6P2NY81"/>
<protein>
    <submittedName>
        <fullName evidence="2">Lysine transporter LysE</fullName>
    </submittedName>
</protein>
<sequence>MTPGSPTRSFRRQGAACVFAGSLAGQLVFAFGGSAIGRLVKSPRLLAVSHVAAAIVVLGYGVAGLMRV</sequence>
<evidence type="ECO:0000313" key="3">
    <source>
        <dbReference type="Proteomes" id="UP000494222"/>
    </source>
</evidence>
<keyword evidence="1" id="KW-0812">Transmembrane</keyword>
<gene>
    <name evidence="2" type="ORF">BLA24064_04783</name>
</gene>
<evidence type="ECO:0000313" key="2">
    <source>
        <dbReference type="EMBL" id="VWC00356.1"/>
    </source>
</evidence>
<accession>A0A6P2NY81</accession>
<name>A0A6P2NY81_9BURK</name>
<keyword evidence="1" id="KW-1133">Transmembrane helix</keyword>
<organism evidence="2 3">
    <name type="scientific">Burkholderia latens</name>
    <dbReference type="NCBI Taxonomy" id="488446"/>
    <lineage>
        <taxon>Bacteria</taxon>
        <taxon>Pseudomonadati</taxon>
        <taxon>Pseudomonadota</taxon>
        <taxon>Betaproteobacteria</taxon>
        <taxon>Burkholderiales</taxon>
        <taxon>Burkholderiaceae</taxon>
        <taxon>Burkholderia</taxon>
        <taxon>Burkholderia cepacia complex</taxon>
    </lineage>
</organism>
<keyword evidence="1" id="KW-0472">Membrane</keyword>
<feature type="transmembrane region" description="Helical" evidence="1">
    <location>
        <begin position="46"/>
        <end position="66"/>
    </location>
</feature>
<dbReference type="EMBL" id="CABVPL010000044">
    <property type="protein sequence ID" value="VWC00356.1"/>
    <property type="molecule type" value="Genomic_DNA"/>
</dbReference>
<evidence type="ECO:0000256" key="1">
    <source>
        <dbReference type="SAM" id="Phobius"/>
    </source>
</evidence>
<reference evidence="2 3" key="1">
    <citation type="submission" date="2019-09" db="EMBL/GenBank/DDBJ databases">
        <authorList>
            <person name="Depoorter E."/>
        </authorList>
    </citation>
    <scope>NUCLEOTIDE SEQUENCE [LARGE SCALE GENOMIC DNA]</scope>
    <source>
        <strain evidence="2">LMG 24064</strain>
    </source>
</reference>
<proteinExistence type="predicted"/>
<dbReference type="Proteomes" id="UP000494222">
    <property type="component" value="Unassembled WGS sequence"/>
</dbReference>